<organism evidence="2 3">
    <name type="scientific">Cryobacterium suzukii</name>
    <dbReference type="NCBI Taxonomy" id="1259198"/>
    <lineage>
        <taxon>Bacteria</taxon>
        <taxon>Bacillati</taxon>
        <taxon>Actinomycetota</taxon>
        <taxon>Actinomycetes</taxon>
        <taxon>Micrococcales</taxon>
        <taxon>Microbacteriaceae</taxon>
        <taxon>Cryobacterium</taxon>
    </lineage>
</organism>
<dbReference type="Proteomes" id="UP000298170">
    <property type="component" value="Unassembled WGS sequence"/>
</dbReference>
<keyword evidence="1" id="KW-0238">DNA-binding</keyword>
<comment type="caution">
    <text evidence="2">The sequence shown here is derived from an EMBL/GenBank/DDBJ whole genome shotgun (WGS) entry which is preliminary data.</text>
</comment>
<name>A0A4R9ACM7_9MICO</name>
<dbReference type="RefSeq" id="WP_166784131.1">
    <property type="nucleotide sequence ID" value="NZ_SOHJ01000013.1"/>
</dbReference>
<gene>
    <name evidence="2" type="ORF">E3T39_12905</name>
</gene>
<proteinExistence type="predicted"/>
<reference evidence="2 3" key="1">
    <citation type="submission" date="2019-03" db="EMBL/GenBank/DDBJ databases">
        <title>Genomics of glacier-inhabiting Cryobacterium strains.</title>
        <authorList>
            <person name="Liu Q."/>
            <person name="Xin Y.-H."/>
        </authorList>
    </citation>
    <scope>NUCLEOTIDE SEQUENCE [LARGE SCALE GENOMIC DNA]</scope>
    <source>
        <strain evidence="2 3">Sr39</strain>
    </source>
</reference>
<dbReference type="Gene3D" id="1.10.150.130">
    <property type="match status" value="1"/>
</dbReference>
<evidence type="ECO:0000313" key="2">
    <source>
        <dbReference type="EMBL" id="TFD57680.1"/>
    </source>
</evidence>
<accession>A0A4R9ACM7</accession>
<dbReference type="EMBL" id="SOHJ01000013">
    <property type="protein sequence ID" value="TFD57680.1"/>
    <property type="molecule type" value="Genomic_DNA"/>
</dbReference>
<dbReference type="InterPro" id="IPR010998">
    <property type="entry name" value="Integrase_recombinase_N"/>
</dbReference>
<dbReference type="SUPFAM" id="SSF56349">
    <property type="entry name" value="DNA breaking-rejoining enzymes"/>
    <property type="match status" value="1"/>
</dbReference>
<evidence type="ECO:0000256" key="1">
    <source>
        <dbReference type="ARBA" id="ARBA00023125"/>
    </source>
</evidence>
<dbReference type="GO" id="GO:0003677">
    <property type="term" value="F:DNA binding"/>
    <property type="evidence" value="ECO:0007669"/>
    <property type="project" value="UniProtKB-KW"/>
</dbReference>
<protein>
    <recommendedName>
        <fullName evidence="4">Core-binding (CB) domain-containing protein</fullName>
    </recommendedName>
</protein>
<dbReference type="InterPro" id="IPR011010">
    <property type="entry name" value="DNA_brk_join_enz"/>
</dbReference>
<dbReference type="AlphaFoldDB" id="A0A4R9ACM7"/>
<evidence type="ECO:0008006" key="4">
    <source>
        <dbReference type="Google" id="ProtNLM"/>
    </source>
</evidence>
<sequence>MAGRPRLPISTFGAIKTTTLGIRQYRAQTCFRDWDGRTRQVTAVGFRRNAAQAALKVGLAARLPGGGIGDSLTAPSPFPAPAHAWLEDVTLDVDRSQGTKDTYQRQARGLVLPFFEHFPVREVTVGRIERFLREQRARSYPRAKHSRTILGMISAFAVRRDVS</sequence>
<evidence type="ECO:0000313" key="3">
    <source>
        <dbReference type="Proteomes" id="UP000298170"/>
    </source>
</evidence>
<keyword evidence="3" id="KW-1185">Reference proteome</keyword>